<reference evidence="1 2" key="1">
    <citation type="submission" date="2024-01" db="EMBL/GenBank/DDBJ databases">
        <title>Pedobacter sp. nov., isolated from oil-contaminated soil.</title>
        <authorList>
            <person name="Le N.T.T."/>
        </authorList>
    </citation>
    <scope>NUCLEOTIDE SEQUENCE [LARGE SCALE GENOMIC DNA]</scope>
    <source>
        <strain evidence="1 2">VNH31</strain>
    </source>
</reference>
<proteinExistence type="predicted"/>
<comment type="caution">
    <text evidence="1">The sequence shown here is derived from an EMBL/GenBank/DDBJ whole genome shotgun (WGS) entry which is preliminary data.</text>
</comment>
<name>A0ABU7GXT5_9SPHI</name>
<gene>
    <name evidence="1" type="ORF">VRU49_00060</name>
</gene>
<organism evidence="1 2">
    <name type="scientific">Pedobacter flavus</name>
    <dbReference type="NCBI Taxonomy" id="3113906"/>
    <lineage>
        <taxon>Bacteria</taxon>
        <taxon>Pseudomonadati</taxon>
        <taxon>Bacteroidota</taxon>
        <taxon>Sphingobacteriia</taxon>
        <taxon>Sphingobacteriales</taxon>
        <taxon>Sphingobacteriaceae</taxon>
        <taxon>Pedobacter</taxon>
    </lineage>
</organism>
<dbReference type="Gene3D" id="2.60.40.1120">
    <property type="entry name" value="Carboxypeptidase-like, regulatory domain"/>
    <property type="match status" value="1"/>
</dbReference>
<evidence type="ECO:0000313" key="2">
    <source>
        <dbReference type="Proteomes" id="UP001337681"/>
    </source>
</evidence>
<dbReference type="Pfam" id="PF13715">
    <property type="entry name" value="CarbopepD_reg_2"/>
    <property type="match status" value="1"/>
</dbReference>
<protein>
    <submittedName>
        <fullName evidence="1">Carboxypeptidase-like regulatory domain-containing protein</fullName>
    </submittedName>
</protein>
<keyword evidence="2" id="KW-1185">Reference proteome</keyword>
<dbReference type="InterPro" id="IPR008969">
    <property type="entry name" value="CarboxyPept-like_regulatory"/>
</dbReference>
<accession>A0ABU7GXT5</accession>
<evidence type="ECO:0000313" key="1">
    <source>
        <dbReference type="EMBL" id="MEE1883796.1"/>
    </source>
</evidence>
<dbReference type="Proteomes" id="UP001337681">
    <property type="component" value="Unassembled WGS sequence"/>
</dbReference>
<dbReference type="RefSeq" id="WP_330144722.1">
    <property type="nucleotide sequence ID" value="NZ_JAZDQU010000001.1"/>
</dbReference>
<sequence>MRSILLNLLLLFTIPAFGQKFTLSGTVKSFDNLPLAGATLYVSGTKISSVSNNEGRFQIELERGNYDILTQMMGYAATNTQVTINNEPTQVHIKLFESVYKIAEVEVRPDPERTRYINIFKDYFLGRTPNALKSKILNAEVLNIDFNKADKILKISSDQLLKIENHALGYKINYLISNFEYNFNTNVVFYEGYPAFEEMAGKESAHKKWAKAREIAYLGSSTHFFQTLAKKSSYQEGFLIYKISSDNNPLSANKNQGISVGLNMDRLSTQPVLLDTLVKHVEVNIYKLSYKDDLYVVYTKEKEPENFQWTGFKMNRTPEIKNYQVSRIIPLKLPVHFYDSGISLDPTATLFMGYFAWEKFADLLPIEYELPIKK</sequence>
<dbReference type="SUPFAM" id="SSF49464">
    <property type="entry name" value="Carboxypeptidase regulatory domain-like"/>
    <property type="match status" value="1"/>
</dbReference>
<dbReference type="EMBL" id="JAZDQU010000001">
    <property type="protein sequence ID" value="MEE1883796.1"/>
    <property type="molecule type" value="Genomic_DNA"/>
</dbReference>